<organism evidence="2 3">
    <name type="scientific">Streptosporangium vulgare</name>
    <dbReference type="NCBI Taxonomy" id="46190"/>
    <lineage>
        <taxon>Bacteria</taxon>
        <taxon>Bacillati</taxon>
        <taxon>Actinomycetota</taxon>
        <taxon>Actinomycetes</taxon>
        <taxon>Streptosporangiales</taxon>
        <taxon>Streptosporangiaceae</taxon>
        <taxon>Streptosporangium</taxon>
    </lineage>
</organism>
<evidence type="ECO:0000259" key="1">
    <source>
        <dbReference type="Pfam" id="PF13700"/>
    </source>
</evidence>
<keyword evidence="3" id="KW-1185">Reference proteome</keyword>
<comment type="caution">
    <text evidence="2">The sequence shown here is derived from an EMBL/GenBank/DDBJ whole genome shotgun (WGS) entry which is preliminary data.</text>
</comment>
<proteinExistence type="predicted"/>
<gene>
    <name evidence="2" type="ORF">ACFFRH_01265</name>
</gene>
<dbReference type="InterPro" id="IPR025296">
    <property type="entry name" value="DUF4158"/>
</dbReference>
<name>A0ABV5T6V5_9ACTN</name>
<reference evidence="2 3" key="1">
    <citation type="submission" date="2024-09" db="EMBL/GenBank/DDBJ databases">
        <authorList>
            <person name="Sun Q."/>
            <person name="Mori K."/>
        </authorList>
    </citation>
    <scope>NUCLEOTIDE SEQUENCE [LARGE SCALE GENOMIC DNA]</scope>
    <source>
        <strain evidence="2 3">JCM 3028</strain>
    </source>
</reference>
<dbReference type="RefSeq" id="WP_386153353.1">
    <property type="nucleotide sequence ID" value="NZ_JBHMBS010000001.1"/>
</dbReference>
<feature type="domain" description="DUF4158" evidence="1">
    <location>
        <begin position="6"/>
        <end position="151"/>
    </location>
</feature>
<dbReference type="Pfam" id="PF13700">
    <property type="entry name" value="DUF4158"/>
    <property type="match status" value="1"/>
</dbReference>
<sequence>MRREWEPEDLIECWTLDEAEAELLANKSGATRLGFALMLKFFELEGRFPRREDVPKAAVDYVAGQVMVDAALFAEYRWSGSTIEYHRAQIRRFHGFREPTVADEDKLTFWLADKICPVETSRERLRAALLTRCREDRTEPPTPKQIERPAGAAEALFEREFTATTMRRFPVSAAAALEDLIAVPDPDPDGEGEAAAAAARSFLQELKEDPGPLQLETLPAEIVKLERVKAVGLPDNLFEVVSEKGEGRGGVAGTGDAHVPVRLRRRT</sequence>
<evidence type="ECO:0000313" key="2">
    <source>
        <dbReference type="EMBL" id="MFB9674101.1"/>
    </source>
</evidence>
<dbReference type="EMBL" id="JBHMBS010000001">
    <property type="protein sequence ID" value="MFB9674101.1"/>
    <property type="molecule type" value="Genomic_DNA"/>
</dbReference>
<evidence type="ECO:0000313" key="3">
    <source>
        <dbReference type="Proteomes" id="UP001589610"/>
    </source>
</evidence>
<accession>A0ABV5T6V5</accession>
<dbReference type="Proteomes" id="UP001589610">
    <property type="component" value="Unassembled WGS sequence"/>
</dbReference>
<protein>
    <submittedName>
        <fullName evidence="2">DUF4158 domain-containing protein</fullName>
    </submittedName>
</protein>